<gene>
    <name evidence="8" type="ORF">GCM10023173_09540</name>
</gene>
<evidence type="ECO:0000256" key="5">
    <source>
        <dbReference type="ARBA" id="ARBA00022839"/>
    </source>
</evidence>
<keyword evidence="7" id="KW-0175">Coiled coil</keyword>
<comment type="caution">
    <text evidence="8">The sequence shown here is derived from an EMBL/GenBank/DDBJ whole genome shotgun (WGS) entry which is preliminary data.</text>
</comment>
<keyword evidence="9" id="KW-1185">Reference proteome</keyword>
<name>A0ABP8QZ59_9SPHI</name>
<dbReference type="Pfam" id="PF02609">
    <property type="entry name" value="Exonuc_VII_S"/>
    <property type="match status" value="1"/>
</dbReference>
<keyword evidence="3" id="KW-0540">Nuclease</keyword>
<keyword evidence="4" id="KW-0378">Hydrolase</keyword>
<accession>A0ABP8QZ59</accession>
<evidence type="ECO:0000256" key="7">
    <source>
        <dbReference type="SAM" id="Coils"/>
    </source>
</evidence>
<dbReference type="Proteomes" id="UP001500394">
    <property type="component" value="Unassembled WGS sequence"/>
</dbReference>
<reference evidence="9" key="1">
    <citation type="journal article" date="2019" name="Int. J. Syst. Evol. Microbiol.">
        <title>The Global Catalogue of Microorganisms (GCM) 10K type strain sequencing project: providing services to taxonomists for standard genome sequencing and annotation.</title>
        <authorList>
            <consortium name="The Broad Institute Genomics Platform"/>
            <consortium name="The Broad Institute Genome Sequencing Center for Infectious Disease"/>
            <person name="Wu L."/>
            <person name="Ma J."/>
        </authorList>
    </citation>
    <scope>NUCLEOTIDE SEQUENCE [LARGE SCALE GENOMIC DNA]</scope>
    <source>
        <strain evidence="9">JCM 17858</strain>
    </source>
</reference>
<keyword evidence="5" id="KW-0269">Exonuclease</keyword>
<evidence type="ECO:0000313" key="9">
    <source>
        <dbReference type="Proteomes" id="UP001500394"/>
    </source>
</evidence>
<organism evidence="8 9">
    <name type="scientific">Sphingobacterium thermophilum</name>
    <dbReference type="NCBI Taxonomy" id="768534"/>
    <lineage>
        <taxon>Bacteria</taxon>
        <taxon>Pseudomonadati</taxon>
        <taxon>Bacteroidota</taxon>
        <taxon>Sphingobacteriia</taxon>
        <taxon>Sphingobacteriales</taxon>
        <taxon>Sphingobacteriaceae</taxon>
        <taxon>Sphingobacterium</taxon>
    </lineage>
</organism>
<dbReference type="InterPro" id="IPR003761">
    <property type="entry name" value="Exonuc_VII_S"/>
</dbReference>
<dbReference type="InterPro" id="IPR037004">
    <property type="entry name" value="Exonuc_VII_ssu_sf"/>
</dbReference>
<protein>
    <recommendedName>
        <fullName evidence="6">Exodeoxyribonuclease VII small subunit</fullName>
        <ecNumber evidence="6">3.1.11.6</ecNumber>
    </recommendedName>
</protein>
<feature type="coiled-coil region" evidence="7">
    <location>
        <begin position="46"/>
        <end position="80"/>
    </location>
</feature>
<dbReference type="Gene3D" id="1.10.287.1040">
    <property type="entry name" value="Exonuclease VII, small subunit"/>
    <property type="match status" value="1"/>
</dbReference>
<evidence type="ECO:0000313" key="8">
    <source>
        <dbReference type="EMBL" id="GAA4513691.1"/>
    </source>
</evidence>
<dbReference type="SUPFAM" id="SSF116842">
    <property type="entry name" value="XseB-like"/>
    <property type="match status" value="1"/>
</dbReference>
<keyword evidence="2" id="KW-0963">Cytoplasm</keyword>
<evidence type="ECO:0000256" key="4">
    <source>
        <dbReference type="ARBA" id="ARBA00022801"/>
    </source>
</evidence>
<dbReference type="EC" id="3.1.11.6" evidence="6"/>
<dbReference type="RefSeq" id="WP_039053041.1">
    <property type="nucleotide sequence ID" value="NZ_BAABGR010000009.1"/>
</dbReference>
<comment type="similarity">
    <text evidence="1">Belongs to the XseB family.</text>
</comment>
<evidence type="ECO:0000256" key="6">
    <source>
        <dbReference type="NCBIfam" id="TIGR01280"/>
    </source>
</evidence>
<dbReference type="NCBIfam" id="TIGR01280">
    <property type="entry name" value="xseB"/>
    <property type="match status" value="1"/>
</dbReference>
<proteinExistence type="inferred from homology"/>
<dbReference type="EMBL" id="BAABGR010000009">
    <property type="protein sequence ID" value="GAA4513691.1"/>
    <property type="molecule type" value="Genomic_DNA"/>
</dbReference>
<sequence length="80" mass="9037">MESNYTYIDAFNELQQIVSEIETGEVNVDELANKIQRASSLIAICKAKLLASEEEVDRLLSQLQQEANDSMDEDSNIQNE</sequence>
<evidence type="ECO:0000256" key="1">
    <source>
        <dbReference type="ARBA" id="ARBA00009998"/>
    </source>
</evidence>
<evidence type="ECO:0000256" key="2">
    <source>
        <dbReference type="ARBA" id="ARBA00022490"/>
    </source>
</evidence>
<evidence type="ECO:0000256" key="3">
    <source>
        <dbReference type="ARBA" id="ARBA00022722"/>
    </source>
</evidence>